<evidence type="ECO:0000313" key="2">
    <source>
        <dbReference type="Proteomes" id="UP001516400"/>
    </source>
</evidence>
<comment type="caution">
    <text evidence="1">The sequence shown here is derived from an EMBL/GenBank/DDBJ whole genome shotgun (WGS) entry which is preliminary data.</text>
</comment>
<reference evidence="1 2" key="1">
    <citation type="journal article" date="2021" name="BMC Biol.">
        <title>Horizontally acquired antibacterial genes associated with adaptive radiation of ladybird beetles.</title>
        <authorList>
            <person name="Li H.S."/>
            <person name="Tang X.F."/>
            <person name="Huang Y.H."/>
            <person name="Xu Z.Y."/>
            <person name="Chen M.L."/>
            <person name="Du X.Y."/>
            <person name="Qiu B.Y."/>
            <person name="Chen P.T."/>
            <person name="Zhang W."/>
            <person name="Slipinski A."/>
            <person name="Escalona H.E."/>
            <person name="Waterhouse R.M."/>
            <person name="Zwick A."/>
            <person name="Pang H."/>
        </authorList>
    </citation>
    <scope>NUCLEOTIDE SEQUENCE [LARGE SCALE GENOMIC DNA]</scope>
    <source>
        <strain evidence="1">SYSU2018</strain>
    </source>
</reference>
<dbReference type="Proteomes" id="UP001516400">
    <property type="component" value="Unassembled WGS sequence"/>
</dbReference>
<gene>
    <name evidence="1" type="ORF">HHI36_001758</name>
</gene>
<sequence length="169" mass="19522">MEISNETLIVKGVYRLPNNKEPLFLDFYKQLIDNNYITGSNAILTGNFNINLLDNSVYKERLLNISMSGGLKQIHRPTRCIKTFGTLVDHLYTNIAYSKETNREYGMMGDQEVIGTELRTSTETKKCFFIRRGFSEKKINELSLDLSEQNWNNTSCNIDVIYQNLMSNI</sequence>
<proteinExistence type="predicted"/>
<organism evidence="1 2">
    <name type="scientific">Cryptolaemus montrouzieri</name>
    <dbReference type="NCBI Taxonomy" id="559131"/>
    <lineage>
        <taxon>Eukaryota</taxon>
        <taxon>Metazoa</taxon>
        <taxon>Ecdysozoa</taxon>
        <taxon>Arthropoda</taxon>
        <taxon>Hexapoda</taxon>
        <taxon>Insecta</taxon>
        <taxon>Pterygota</taxon>
        <taxon>Neoptera</taxon>
        <taxon>Endopterygota</taxon>
        <taxon>Coleoptera</taxon>
        <taxon>Polyphaga</taxon>
        <taxon>Cucujiformia</taxon>
        <taxon>Coccinelloidea</taxon>
        <taxon>Coccinellidae</taxon>
        <taxon>Scymninae</taxon>
        <taxon>Scymnini</taxon>
        <taxon>Cryptolaemus</taxon>
    </lineage>
</organism>
<name>A0ABD2P974_9CUCU</name>
<feature type="non-terminal residue" evidence="1">
    <location>
        <position position="169"/>
    </location>
</feature>
<keyword evidence="2" id="KW-1185">Reference proteome</keyword>
<accession>A0ABD2P974</accession>
<protein>
    <submittedName>
        <fullName evidence="1">Uncharacterized protein</fullName>
    </submittedName>
</protein>
<dbReference type="AlphaFoldDB" id="A0ABD2P974"/>
<evidence type="ECO:0000313" key="1">
    <source>
        <dbReference type="EMBL" id="KAL3287282.1"/>
    </source>
</evidence>
<dbReference type="EMBL" id="JABFTP020000185">
    <property type="protein sequence ID" value="KAL3287282.1"/>
    <property type="molecule type" value="Genomic_DNA"/>
</dbReference>